<dbReference type="AlphaFoldDB" id="A0A1M6I8H7"/>
<keyword evidence="2" id="KW-0418">Kinase</keyword>
<organism evidence="2 3">
    <name type="scientific">Tessaracoccus bendigoensis DSM 12906</name>
    <dbReference type="NCBI Taxonomy" id="1123357"/>
    <lineage>
        <taxon>Bacteria</taxon>
        <taxon>Bacillati</taxon>
        <taxon>Actinomycetota</taxon>
        <taxon>Actinomycetes</taxon>
        <taxon>Propionibacteriales</taxon>
        <taxon>Propionibacteriaceae</taxon>
        <taxon>Tessaracoccus</taxon>
    </lineage>
</organism>
<dbReference type="Proteomes" id="UP000184512">
    <property type="component" value="Unassembled WGS sequence"/>
</dbReference>
<dbReference type="SUPFAM" id="SSF56112">
    <property type="entry name" value="Protein kinase-like (PK-like)"/>
    <property type="match status" value="1"/>
</dbReference>
<protein>
    <submittedName>
        <fullName evidence="2">Ser/Thr protein kinase RdoA involved in Cpx stress response, MazF antagonist</fullName>
    </submittedName>
</protein>
<sequence>MPDDGARLLTGPSVEPLLRAAVEHQGGHLLNWSLDHVDAAPEQSTTATYVAQVRWPHGERTELLGVSARTGELSPTDGRAEIFEDGHRQVAVWLYPNDPDLLGLPRAAFPDRMAETLNVGSVLSRPVTAEQLSLSMIAYRPRRRAVVKVVVSDPHEVFYVKVLRERVFGEIHHKHALLRDAGLPAPEVVLTTDDHLLVTRELPGKSLARAIFEPGDPCPPEDLIRLLDAMPQAVAGLGRRAPWADAVGHYARMVSATLPELAQELSWLSAQISHGLSRFPPGNEATHGDFHEGQLRVAGGKVVGMLDVDTIGPGRRADDLACLIGHLSTIQRMNPQQEAKVRDLLARWVPVFDRRVDPVELRLRAAAVVISLATGPYRSQEIDWRQQTIAMIRSAGALVRQVAPTEP</sequence>
<accession>A0A1M6I8H7</accession>
<dbReference type="Gene3D" id="3.90.1200.10">
    <property type="match status" value="1"/>
</dbReference>
<feature type="domain" description="Aminoglycoside phosphotransferase" evidence="1">
    <location>
        <begin position="172"/>
        <end position="336"/>
    </location>
</feature>
<dbReference type="STRING" id="1123357.SAMN02745244_02197"/>
<dbReference type="InterPro" id="IPR002575">
    <property type="entry name" value="Aminoglycoside_PTrfase"/>
</dbReference>
<keyword evidence="2" id="KW-0808">Transferase</keyword>
<evidence type="ECO:0000259" key="1">
    <source>
        <dbReference type="Pfam" id="PF01636"/>
    </source>
</evidence>
<dbReference type="GO" id="GO:0016301">
    <property type="term" value="F:kinase activity"/>
    <property type="evidence" value="ECO:0007669"/>
    <property type="project" value="UniProtKB-KW"/>
</dbReference>
<evidence type="ECO:0000313" key="2">
    <source>
        <dbReference type="EMBL" id="SHJ30683.1"/>
    </source>
</evidence>
<proteinExistence type="predicted"/>
<keyword evidence="3" id="KW-1185">Reference proteome</keyword>
<dbReference type="InterPro" id="IPR011009">
    <property type="entry name" value="Kinase-like_dom_sf"/>
</dbReference>
<dbReference type="Pfam" id="PF01636">
    <property type="entry name" value="APH"/>
    <property type="match status" value="1"/>
</dbReference>
<reference evidence="2 3" key="1">
    <citation type="submission" date="2016-11" db="EMBL/GenBank/DDBJ databases">
        <authorList>
            <person name="Jaros S."/>
            <person name="Januszkiewicz K."/>
            <person name="Wedrychowicz H."/>
        </authorList>
    </citation>
    <scope>NUCLEOTIDE SEQUENCE [LARGE SCALE GENOMIC DNA]</scope>
    <source>
        <strain evidence="2 3">DSM 12906</strain>
    </source>
</reference>
<name>A0A1M6I8H7_9ACTN</name>
<dbReference type="EMBL" id="FQZG01000038">
    <property type="protein sequence ID" value="SHJ30683.1"/>
    <property type="molecule type" value="Genomic_DNA"/>
</dbReference>
<evidence type="ECO:0000313" key="3">
    <source>
        <dbReference type="Proteomes" id="UP000184512"/>
    </source>
</evidence>
<dbReference type="OrthoDB" id="3837844at2"/>
<gene>
    <name evidence="2" type="ORF">SAMN02745244_02197</name>
</gene>
<dbReference type="RefSeq" id="WP_073188167.1">
    <property type="nucleotide sequence ID" value="NZ_FQZG01000038.1"/>
</dbReference>